<dbReference type="KEGG" id="blen:NCTC4824_03819"/>
<dbReference type="PROSITE" id="PS50965">
    <property type="entry name" value="NERD"/>
    <property type="match status" value="1"/>
</dbReference>
<sequence>MIKKERSIPLKLQKVEALARRLPVSHPKRALIEQELYNRRSGYRGEQSINYYLTFLPEKEYYILHSLRLPNHVGTFFQIDTMLISPYFITIIEVKNHGGTIRFDAKFNQLIQTHSNGNMKAYEDPISQVMRHQSQLKIWLQNNKFTGIPIHPLVVISNPSTIIETTGNSNHFKQIIHRTYLTFKMKELEKLYKVERFTKKEMTRLAKKLIKQHVPEKYNILHHFNIRPEEILTGVHCPKCSFLPMTRCYGKWICPSCKYSSKKAYEDSIMDYTFLLRTTITNKQFCDFLEVTSRTVATKLLRSMNLPHSGNTKGRVYYLEMQ</sequence>
<evidence type="ECO:0000313" key="2">
    <source>
        <dbReference type="EMBL" id="SQI62879.1"/>
    </source>
</evidence>
<dbReference type="EMBL" id="LS483476">
    <property type="protein sequence ID" value="SQI62879.1"/>
    <property type="molecule type" value="Genomic_DNA"/>
</dbReference>
<name>A0A2X4WJ22_LEDLE</name>
<accession>A0A2X4WJ22</accession>
<proteinExistence type="predicted"/>
<dbReference type="InterPro" id="IPR011528">
    <property type="entry name" value="NERD"/>
</dbReference>
<protein>
    <submittedName>
        <fullName evidence="2">Nerd domain protein</fullName>
    </submittedName>
</protein>
<feature type="domain" description="NERD" evidence="1">
    <location>
        <begin position="41"/>
        <end position="159"/>
    </location>
</feature>
<dbReference type="Proteomes" id="UP000249134">
    <property type="component" value="Chromosome 1"/>
</dbReference>
<dbReference type="Pfam" id="PF08378">
    <property type="entry name" value="NERD"/>
    <property type="match status" value="1"/>
</dbReference>
<organism evidence="2 3">
    <name type="scientific">Lederbergia lenta</name>
    <name type="common">Bacillus lentus</name>
    <dbReference type="NCBI Taxonomy" id="1467"/>
    <lineage>
        <taxon>Bacteria</taxon>
        <taxon>Bacillati</taxon>
        <taxon>Bacillota</taxon>
        <taxon>Bacilli</taxon>
        <taxon>Bacillales</taxon>
        <taxon>Bacillaceae</taxon>
        <taxon>Lederbergia</taxon>
    </lineage>
</organism>
<gene>
    <name evidence="2" type="ORF">NCTC4824_03819</name>
</gene>
<evidence type="ECO:0000313" key="3">
    <source>
        <dbReference type="Proteomes" id="UP000249134"/>
    </source>
</evidence>
<reference evidence="2 3" key="1">
    <citation type="submission" date="2018-06" db="EMBL/GenBank/DDBJ databases">
        <authorList>
            <consortium name="Pathogen Informatics"/>
            <person name="Doyle S."/>
        </authorList>
    </citation>
    <scope>NUCLEOTIDE SEQUENCE [LARGE SCALE GENOMIC DNA]</scope>
    <source>
        <strain evidence="2 3">NCTC4824</strain>
    </source>
</reference>
<keyword evidence="3" id="KW-1185">Reference proteome</keyword>
<dbReference type="AlphaFoldDB" id="A0A2X4WJ22"/>
<evidence type="ECO:0000259" key="1">
    <source>
        <dbReference type="PROSITE" id="PS50965"/>
    </source>
</evidence>
<dbReference type="RefSeq" id="WP_066144245.1">
    <property type="nucleotide sequence ID" value="NZ_CBCSGM010000004.1"/>
</dbReference>
<dbReference type="STRING" id="1348624.GCA_001591545_03115"/>